<evidence type="ECO:0000256" key="3">
    <source>
        <dbReference type="ARBA" id="ARBA00022475"/>
    </source>
</evidence>
<evidence type="ECO:0000256" key="8">
    <source>
        <dbReference type="RuleBase" id="RU363032"/>
    </source>
</evidence>
<dbReference type="InterPro" id="IPR035906">
    <property type="entry name" value="MetI-like_sf"/>
</dbReference>
<evidence type="ECO:0000256" key="5">
    <source>
        <dbReference type="ARBA" id="ARBA00022692"/>
    </source>
</evidence>
<evidence type="ECO:0000256" key="2">
    <source>
        <dbReference type="ARBA" id="ARBA00022448"/>
    </source>
</evidence>
<comment type="subcellular location">
    <subcellularLocation>
        <location evidence="1">Cell inner membrane</location>
        <topology evidence="1">Multi-pass membrane protein</topology>
    </subcellularLocation>
    <subcellularLocation>
        <location evidence="8">Cell membrane</location>
        <topology evidence="8">Multi-pass membrane protein</topology>
    </subcellularLocation>
</comment>
<evidence type="ECO:0000313" key="11">
    <source>
        <dbReference type="Proteomes" id="UP000675379"/>
    </source>
</evidence>
<feature type="transmembrane region" description="Helical" evidence="8">
    <location>
        <begin position="145"/>
        <end position="169"/>
    </location>
</feature>
<dbReference type="Proteomes" id="UP000675379">
    <property type="component" value="Unassembled WGS sequence"/>
</dbReference>
<organism evidence="10 11">
    <name type="scientific">Proteiniclasticum sediminis</name>
    <dbReference type="NCBI Taxonomy" id="2804028"/>
    <lineage>
        <taxon>Bacteria</taxon>
        <taxon>Bacillati</taxon>
        <taxon>Bacillota</taxon>
        <taxon>Clostridia</taxon>
        <taxon>Eubacteriales</taxon>
        <taxon>Clostridiaceae</taxon>
        <taxon>Proteiniclasticum</taxon>
    </lineage>
</organism>
<evidence type="ECO:0000256" key="4">
    <source>
        <dbReference type="ARBA" id="ARBA00022519"/>
    </source>
</evidence>
<keyword evidence="4" id="KW-0997">Cell inner membrane</keyword>
<dbReference type="SUPFAM" id="SSF161098">
    <property type="entry name" value="MetI-like"/>
    <property type="match status" value="2"/>
</dbReference>
<accession>A0A941CTJ1</accession>
<evidence type="ECO:0000256" key="1">
    <source>
        <dbReference type="ARBA" id="ARBA00004429"/>
    </source>
</evidence>
<feature type="transmembrane region" description="Helical" evidence="8">
    <location>
        <begin position="251"/>
        <end position="271"/>
    </location>
</feature>
<keyword evidence="5 8" id="KW-0812">Transmembrane</keyword>
<feature type="transmembrane region" description="Helical" evidence="8">
    <location>
        <begin position="392"/>
        <end position="411"/>
    </location>
</feature>
<feature type="transmembrane region" description="Helical" evidence="8">
    <location>
        <begin position="74"/>
        <end position="96"/>
    </location>
</feature>
<evidence type="ECO:0000256" key="7">
    <source>
        <dbReference type="ARBA" id="ARBA00023136"/>
    </source>
</evidence>
<feature type="transmembrane region" description="Helical" evidence="8">
    <location>
        <begin position="417"/>
        <end position="433"/>
    </location>
</feature>
<feature type="transmembrane region" description="Helical" evidence="8">
    <location>
        <begin position="481"/>
        <end position="503"/>
    </location>
</feature>
<evidence type="ECO:0000313" key="10">
    <source>
        <dbReference type="EMBL" id="MBR0576993.1"/>
    </source>
</evidence>
<dbReference type="InterPro" id="IPR000515">
    <property type="entry name" value="MetI-like"/>
</dbReference>
<comment type="caution">
    <text evidence="10">The sequence shown here is derived from an EMBL/GenBank/DDBJ whole genome shotgun (WGS) entry which is preliminary data.</text>
</comment>
<reference evidence="10" key="1">
    <citation type="submission" date="2021-04" db="EMBL/GenBank/DDBJ databases">
        <title>Proteiniclasticum sedimins sp. nov., an obligate anaerobic bacterium isolated from anaerobic sludge.</title>
        <authorList>
            <person name="Liu J."/>
        </authorList>
    </citation>
    <scope>NUCLEOTIDE SEQUENCE</scope>
    <source>
        <strain evidence="10">BAD-10</strain>
    </source>
</reference>
<dbReference type="Gene3D" id="1.10.3720.10">
    <property type="entry name" value="MetI-like"/>
    <property type="match status" value="2"/>
</dbReference>
<feature type="transmembrane region" description="Helical" evidence="8">
    <location>
        <begin position="304"/>
        <end position="325"/>
    </location>
</feature>
<sequence>MPRGRVNSVTRKKYDLWTLVSLGLLCLFLLFLVYPLLNLLKESVYSGGEFTLRAFQKFFSKSYYYTSIFNSAKVALTVTVVSLLLGIPFAYFYSFYQLKGKKLLFVLVLLSTMSAPFIGAYSWILLMGNSGLITTFLKSFGIRGFSIYGFGGIVLVQSLKLFPLVVIYMNGAFRDIDNSLLEAAESMNCTGFDRFKRVIMSLTMPTILAAALLVFMRSFADFGTPVLIGRGYSTFPVLIYNQYLGENGADYHFAAAISVIAVLVTAAIFILQKVTTNKFKFTISALHPIAPKITKGIQSLGMHAYCYFLVAIAMLPQLYVINMSFRNYNNSILRSGYSLVNYQKALEKNLFRSVSNTLLISFITLAIIILIAVLIAYLVVRRNNLLNNAIDVISMMPYIMPGGVIGIALIITFSSKPFSLTGTLLIMVIALAIRRMPFTSRSATAAMMKISESIEEASISLGASKLKTFVRITIPMMSSGIISGAVLSWVSVITEMSSGVILYNNRTITLTLSTYAAINNGTYGVAAVFATITTLFTVICLGLYLKLTKMEDVRL</sequence>
<dbReference type="PANTHER" id="PTHR43357">
    <property type="entry name" value="INNER MEMBRANE ABC TRANSPORTER PERMEASE PROTEIN YDCV"/>
    <property type="match status" value="1"/>
</dbReference>
<feature type="transmembrane region" description="Helical" evidence="8">
    <location>
        <begin position="523"/>
        <end position="545"/>
    </location>
</feature>
<keyword evidence="7 8" id="KW-0472">Membrane</keyword>
<dbReference type="EMBL" id="JAGSCS010000018">
    <property type="protein sequence ID" value="MBR0576993.1"/>
    <property type="molecule type" value="Genomic_DNA"/>
</dbReference>
<feature type="transmembrane region" description="Helical" evidence="8">
    <location>
        <begin position="198"/>
        <end position="220"/>
    </location>
</feature>
<dbReference type="PANTHER" id="PTHR43357:SF3">
    <property type="entry name" value="FE(3+)-TRANSPORT SYSTEM PERMEASE PROTEIN FBPB 2"/>
    <property type="match status" value="1"/>
</dbReference>
<keyword evidence="2 8" id="KW-0813">Transport</keyword>
<feature type="transmembrane region" description="Helical" evidence="8">
    <location>
        <begin position="16"/>
        <end position="37"/>
    </location>
</feature>
<comment type="similarity">
    <text evidence="8">Belongs to the binding-protein-dependent transport system permease family.</text>
</comment>
<keyword evidence="11" id="KW-1185">Reference proteome</keyword>
<feature type="transmembrane region" description="Helical" evidence="8">
    <location>
        <begin position="358"/>
        <end position="380"/>
    </location>
</feature>
<feature type="domain" description="ABC transmembrane type-1" evidence="9">
    <location>
        <begin position="68"/>
        <end position="272"/>
    </location>
</feature>
<dbReference type="CDD" id="cd06261">
    <property type="entry name" value="TM_PBP2"/>
    <property type="match status" value="2"/>
</dbReference>
<feature type="transmembrane region" description="Helical" evidence="8">
    <location>
        <begin position="103"/>
        <end position="125"/>
    </location>
</feature>
<name>A0A941CTJ1_9CLOT</name>
<dbReference type="PROSITE" id="PS50928">
    <property type="entry name" value="ABC_TM1"/>
    <property type="match status" value="2"/>
</dbReference>
<proteinExistence type="inferred from homology"/>
<dbReference type="Pfam" id="PF00528">
    <property type="entry name" value="BPD_transp_1"/>
    <property type="match status" value="2"/>
</dbReference>
<protein>
    <submittedName>
        <fullName evidence="10">Iron ABC transporter permease</fullName>
    </submittedName>
</protein>
<dbReference type="GO" id="GO:0005886">
    <property type="term" value="C:plasma membrane"/>
    <property type="evidence" value="ECO:0007669"/>
    <property type="project" value="UniProtKB-SubCell"/>
</dbReference>
<feature type="domain" description="ABC transmembrane type-1" evidence="9">
    <location>
        <begin position="354"/>
        <end position="544"/>
    </location>
</feature>
<dbReference type="AlphaFoldDB" id="A0A941CTJ1"/>
<keyword evidence="3" id="KW-1003">Cell membrane</keyword>
<keyword evidence="6 8" id="KW-1133">Transmembrane helix</keyword>
<dbReference type="GO" id="GO:0055085">
    <property type="term" value="P:transmembrane transport"/>
    <property type="evidence" value="ECO:0007669"/>
    <property type="project" value="InterPro"/>
</dbReference>
<evidence type="ECO:0000259" key="9">
    <source>
        <dbReference type="PROSITE" id="PS50928"/>
    </source>
</evidence>
<evidence type="ECO:0000256" key="6">
    <source>
        <dbReference type="ARBA" id="ARBA00022989"/>
    </source>
</evidence>
<gene>
    <name evidence="10" type="ORF">KCG48_11765</name>
</gene>